<protein>
    <submittedName>
        <fullName evidence="2">N-acetyltransferase</fullName>
    </submittedName>
</protein>
<sequence>MKTIETERLVMSQVKEIDIDIYRKILSSIHLTKFLPKGKAYTETEIQCTHRNRIAHWVHGFGSYVINLKSHPDKKIGYVGVELCEDPNFSDIRYGMLQEYQCKGYVLEASVAVIRETFGLNKHKRIYGVSMIENLPSVSVLRKLGMTPEPNLNIYQDCDELITFSIDQKTAYDLQN</sequence>
<comment type="caution">
    <text evidence="2">The sequence shown here is derived from an EMBL/GenBank/DDBJ whole genome shotgun (WGS) entry which is preliminary data.</text>
</comment>
<keyword evidence="3" id="KW-1185">Reference proteome</keyword>
<dbReference type="PANTHER" id="PTHR43792">
    <property type="entry name" value="GNAT FAMILY, PUTATIVE (AFU_ORTHOLOGUE AFUA_3G00765)-RELATED-RELATED"/>
    <property type="match status" value="1"/>
</dbReference>
<dbReference type="EMBL" id="RSFA01000025">
    <property type="protein sequence ID" value="RSD31684.1"/>
    <property type="molecule type" value="Genomic_DNA"/>
</dbReference>
<dbReference type="InterPro" id="IPR016181">
    <property type="entry name" value="Acyl_CoA_acyltransferase"/>
</dbReference>
<dbReference type="Pfam" id="PF13302">
    <property type="entry name" value="Acetyltransf_3"/>
    <property type="match status" value="1"/>
</dbReference>
<dbReference type="Gene3D" id="3.40.630.30">
    <property type="match status" value="1"/>
</dbReference>
<dbReference type="InterPro" id="IPR000182">
    <property type="entry name" value="GNAT_dom"/>
</dbReference>
<evidence type="ECO:0000313" key="2">
    <source>
        <dbReference type="EMBL" id="RSD31684.1"/>
    </source>
</evidence>
<feature type="domain" description="N-acetyltransferase" evidence="1">
    <location>
        <begin position="8"/>
        <end position="147"/>
    </location>
</feature>
<name>A0A427U4X2_9VIBR</name>
<accession>A0A427U4X2</accession>
<reference evidence="2 3" key="1">
    <citation type="submission" date="2018-12" db="EMBL/GenBank/DDBJ databases">
        <title>Genomic taxonomy of the Vibrionaceae family.</title>
        <authorList>
            <person name="Gomez-Gil B."/>
            <person name="Enciso-Ibarra K."/>
        </authorList>
    </citation>
    <scope>NUCLEOTIDE SEQUENCE [LARGE SCALE GENOMIC DNA]</scope>
    <source>
        <strain evidence="2 3">CAIM 594</strain>
    </source>
</reference>
<evidence type="ECO:0000313" key="3">
    <source>
        <dbReference type="Proteomes" id="UP000269041"/>
    </source>
</evidence>
<dbReference type="RefSeq" id="WP_125320640.1">
    <property type="nucleotide sequence ID" value="NZ_AP024889.1"/>
</dbReference>
<dbReference type="Proteomes" id="UP000269041">
    <property type="component" value="Unassembled WGS sequence"/>
</dbReference>
<dbReference type="AlphaFoldDB" id="A0A427U4X2"/>
<organism evidence="2 3">
    <name type="scientific">Vibrio pectenicida</name>
    <dbReference type="NCBI Taxonomy" id="62763"/>
    <lineage>
        <taxon>Bacteria</taxon>
        <taxon>Pseudomonadati</taxon>
        <taxon>Pseudomonadota</taxon>
        <taxon>Gammaproteobacteria</taxon>
        <taxon>Vibrionales</taxon>
        <taxon>Vibrionaceae</taxon>
        <taxon>Vibrio</taxon>
    </lineage>
</organism>
<proteinExistence type="predicted"/>
<gene>
    <name evidence="2" type="ORF">EJA03_07585</name>
</gene>
<dbReference type="InterPro" id="IPR051531">
    <property type="entry name" value="N-acetyltransferase"/>
</dbReference>
<dbReference type="SUPFAM" id="SSF55729">
    <property type="entry name" value="Acyl-CoA N-acyltransferases (Nat)"/>
    <property type="match status" value="1"/>
</dbReference>
<dbReference type="GO" id="GO:0016747">
    <property type="term" value="F:acyltransferase activity, transferring groups other than amino-acyl groups"/>
    <property type="evidence" value="ECO:0007669"/>
    <property type="project" value="InterPro"/>
</dbReference>
<evidence type="ECO:0000259" key="1">
    <source>
        <dbReference type="Pfam" id="PF13302"/>
    </source>
</evidence>
<dbReference type="OrthoDB" id="9798081at2"/>
<keyword evidence="2" id="KW-0808">Transferase</keyword>